<keyword evidence="4" id="KW-1185">Reference proteome</keyword>
<accession>A0AAV5TDZ3</accession>
<reference evidence="3" key="1">
    <citation type="submission" date="2023-10" db="EMBL/GenBank/DDBJ databases">
        <title>Genome assembly of Pristionchus species.</title>
        <authorList>
            <person name="Yoshida K."/>
            <person name="Sommer R.J."/>
        </authorList>
    </citation>
    <scope>NUCLEOTIDE SEQUENCE</scope>
    <source>
        <strain evidence="3">RS0144</strain>
    </source>
</reference>
<dbReference type="AlphaFoldDB" id="A0AAV5TDZ3"/>
<feature type="transmembrane region" description="Helical" evidence="1">
    <location>
        <begin position="70"/>
        <end position="89"/>
    </location>
</feature>
<dbReference type="EMBL" id="BTSX01000003">
    <property type="protein sequence ID" value="GMS90750.1"/>
    <property type="molecule type" value="Genomic_DNA"/>
</dbReference>
<feature type="non-terminal residue" evidence="3">
    <location>
        <position position="110"/>
    </location>
</feature>
<comment type="caution">
    <text evidence="3">The sequence shown here is derived from an EMBL/GenBank/DDBJ whole genome shotgun (WGS) entry which is preliminary data.</text>
</comment>
<dbReference type="Proteomes" id="UP001432027">
    <property type="component" value="Unassembled WGS sequence"/>
</dbReference>
<keyword evidence="1" id="KW-1133">Transmembrane helix</keyword>
<feature type="non-terminal residue" evidence="3">
    <location>
        <position position="1"/>
    </location>
</feature>
<proteinExistence type="predicted"/>
<dbReference type="EMBL" id="BTSX01000003">
    <property type="protein sequence ID" value="GMS90749.1"/>
    <property type="molecule type" value="Genomic_DNA"/>
</dbReference>
<sequence>DQSVAISCAFIWSLLLDVSCELTHSLPWCIFEIFIMNSRTVFATHISFLAVIITFVRLRQLRSDSLEPTMHKMAVLSSISFGLVVVANVPKFLQWDIVWEGIPSPCDEEE</sequence>
<feature type="transmembrane region" description="Helical" evidence="1">
    <location>
        <begin position="41"/>
        <end position="58"/>
    </location>
</feature>
<evidence type="ECO:0008006" key="5">
    <source>
        <dbReference type="Google" id="ProtNLM"/>
    </source>
</evidence>
<gene>
    <name evidence="2" type="ORF">PENTCL1PPCAC_12924</name>
    <name evidence="3" type="ORF">PENTCL1PPCAC_12925</name>
</gene>
<evidence type="ECO:0000313" key="3">
    <source>
        <dbReference type="EMBL" id="GMS90750.1"/>
    </source>
</evidence>
<evidence type="ECO:0000313" key="4">
    <source>
        <dbReference type="Proteomes" id="UP001432027"/>
    </source>
</evidence>
<protein>
    <recommendedName>
        <fullName evidence="5">G protein-coupled receptor</fullName>
    </recommendedName>
</protein>
<organism evidence="3 4">
    <name type="scientific">Pristionchus entomophagus</name>
    <dbReference type="NCBI Taxonomy" id="358040"/>
    <lineage>
        <taxon>Eukaryota</taxon>
        <taxon>Metazoa</taxon>
        <taxon>Ecdysozoa</taxon>
        <taxon>Nematoda</taxon>
        <taxon>Chromadorea</taxon>
        <taxon>Rhabditida</taxon>
        <taxon>Rhabditina</taxon>
        <taxon>Diplogasteromorpha</taxon>
        <taxon>Diplogasteroidea</taxon>
        <taxon>Neodiplogasteridae</taxon>
        <taxon>Pristionchus</taxon>
    </lineage>
</organism>
<keyword evidence="1" id="KW-0472">Membrane</keyword>
<evidence type="ECO:0000313" key="2">
    <source>
        <dbReference type="EMBL" id="GMS90749.1"/>
    </source>
</evidence>
<name>A0AAV5TDZ3_9BILA</name>
<evidence type="ECO:0000256" key="1">
    <source>
        <dbReference type="SAM" id="Phobius"/>
    </source>
</evidence>
<keyword evidence="1" id="KW-0812">Transmembrane</keyword>